<feature type="region of interest" description="Disordered" evidence="1">
    <location>
        <begin position="104"/>
        <end position="143"/>
    </location>
</feature>
<evidence type="ECO:0000313" key="3">
    <source>
        <dbReference type="EMBL" id="MET3791646.1"/>
    </source>
</evidence>
<dbReference type="InterPro" id="IPR021136">
    <property type="entry name" value="Flagellar_hook_control-like_C"/>
</dbReference>
<feature type="compositionally biased region" description="Basic and acidic residues" evidence="1">
    <location>
        <begin position="22"/>
        <end position="43"/>
    </location>
</feature>
<dbReference type="EMBL" id="JBEPML010000005">
    <property type="protein sequence ID" value="MET3791646.1"/>
    <property type="molecule type" value="Genomic_DNA"/>
</dbReference>
<gene>
    <name evidence="3" type="ORF">ABID37_001854</name>
</gene>
<evidence type="ECO:0000313" key="4">
    <source>
        <dbReference type="Proteomes" id="UP001549076"/>
    </source>
</evidence>
<dbReference type="Proteomes" id="UP001549076">
    <property type="component" value="Unassembled WGS sequence"/>
</dbReference>
<feature type="compositionally biased region" description="Basic and acidic residues" evidence="1">
    <location>
        <begin position="58"/>
        <end position="76"/>
    </location>
</feature>
<feature type="region of interest" description="Disordered" evidence="1">
    <location>
        <begin position="157"/>
        <end position="216"/>
    </location>
</feature>
<comment type="caution">
    <text evidence="3">The sequence shown here is derived from an EMBL/GenBank/DDBJ whole genome shotgun (WGS) entry which is preliminary data.</text>
</comment>
<name>A0ABV2MXZ8_9HYPH</name>
<proteinExistence type="predicted"/>
<sequence length="406" mass="41873">MSVSIAQALTVAAPQATAGRHGGKEDTTDFGEVLDRHPGRRAETGTGRKMAVPGPSDDGDKSTVERDEARHDKEDSAQAGTMPGMAPPVAERLPLLMSWREMERAASPADNTNGEEMAPEEPLPRRPETAAIPAMNDGRSGHPVPNEAKAFRAFPAAEKPAMSEPASPAATPAGMQAESQPEPDLPVSLRPQAEADDPATPGPRADARPRQEPVPRVTVTAAQSFAAPAPLASDPTLAGLVASIAGDEGLKQAVSAPALPASWAQKNAAPAYTLRIELHPAELGMVSARLHLAGDQLSIEIAPDTHEAWRHLSSDSETIVRSMRDLGFDIAKVTVLPPSGTATPAARADAAGFAGRDGSAFQPGQSGSGGGSQGERHASGGTAYDSETSAHPPSSPRGDSGGGLYI</sequence>
<dbReference type="InterPro" id="IPR038610">
    <property type="entry name" value="FliK-like_C_sf"/>
</dbReference>
<reference evidence="3 4" key="1">
    <citation type="submission" date="2024-06" db="EMBL/GenBank/DDBJ databases">
        <title>Genomic Encyclopedia of Type Strains, Phase IV (KMG-IV): sequencing the most valuable type-strain genomes for metagenomic binning, comparative biology and taxonomic classification.</title>
        <authorList>
            <person name="Goeker M."/>
        </authorList>
    </citation>
    <scope>NUCLEOTIDE SEQUENCE [LARGE SCALE GENOMIC DNA]</scope>
    <source>
        <strain evidence="3 4">DSM 27865</strain>
    </source>
</reference>
<feature type="region of interest" description="Disordered" evidence="1">
    <location>
        <begin position="354"/>
        <end position="406"/>
    </location>
</feature>
<feature type="compositionally biased region" description="Low complexity" evidence="1">
    <location>
        <begin position="354"/>
        <end position="365"/>
    </location>
</feature>
<keyword evidence="4" id="KW-1185">Reference proteome</keyword>
<organism evidence="3 4">
    <name type="scientific">Aquamicrobium terrae</name>
    <dbReference type="NCBI Taxonomy" id="1324945"/>
    <lineage>
        <taxon>Bacteria</taxon>
        <taxon>Pseudomonadati</taxon>
        <taxon>Pseudomonadota</taxon>
        <taxon>Alphaproteobacteria</taxon>
        <taxon>Hyphomicrobiales</taxon>
        <taxon>Phyllobacteriaceae</taxon>
        <taxon>Aquamicrobium</taxon>
    </lineage>
</organism>
<dbReference type="Pfam" id="PF02120">
    <property type="entry name" value="Flg_hook"/>
    <property type="match status" value="1"/>
</dbReference>
<protein>
    <submittedName>
        <fullName evidence="3">Chemotaxis protein MotD</fullName>
    </submittedName>
</protein>
<feature type="region of interest" description="Disordered" evidence="1">
    <location>
        <begin position="1"/>
        <end position="88"/>
    </location>
</feature>
<dbReference type="RefSeq" id="WP_354193971.1">
    <property type="nucleotide sequence ID" value="NZ_JBEPML010000005.1"/>
</dbReference>
<feature type="domain" description="Flagellar hook-length control protein-like C-terminal" evidence="2">
    <location>
        <begin position="265"/>
        <end position="335"/>
    </location>
</feature>
<dbReference type="CDD" id="cd17470">
    <property type="entry name" value="T3SS_Flik_C"/>
    <property type="match status" value="1"/>
</dbReference>
<dbReference type="Gene3D" id="3.30.750.140">
    <property type="match status" value="1"/>
</dbReference>
<accession>A0ABV2MXZ8</accession>
<evidence type="ECO:0000256" key="1">
    <source>
        <dbReference type="SAM" id="MobiDB-lite"/>
    </source>
</evidence>
<evidence type="ECO:0000259" key="2">
    <source>
        <dbReference type="Pfam" id="PF02120"/>
    </source>
</evidence>